<feature type="region of interest" description="Disordered" evidence="1">
    <location>
        <begin position="1"/>
        <end position="156"/>
    </location>
</feature>
<name>A0AAD4QU43_9AGAM</name>
<evidence type="ECO:0000259" key="2">
    <source>
        <dbReference type="PROSITE" id="PS50829"/>
    </source>
</evidence>
<feature type="compositionally biased region" description="Basic and acidic residues" evidence="1">
    <location>
        <begin position="425"/>
        <end position="434"/>
    </location>
</feature>
<protein>
    <recommendedName>
        <fullName evidence="2">GYF domain-containing protein</fullName>
    </recommendedName>
</protein>
<dbReference type="InterPro" id="IPR003169">
    <property type="entry name" value="GYF"/>
</dbReference>
<accession>A0AAD4QU43</accession>
<feature type="region of interest" description="Disordered" evidence="1">
    <location>
        <begin position="542"/>
        <end position="568"/>
    </location>
</feature>
<feature type="compositionally biased region" description="Polar residues" evidence="1">
    <location>
        <begin position="390"/>
        <end position="423"/>
    </location>
</feature>
<proteinExistence type="predicted"/>
<feature type="region of interest" description="Disordered" evidence="1">
    <location>
        <begin position="470"/>
        <end position="509"/>
    </location>
</feature>
<evidence type="ECO:0000313" key="3">
    <source>
        <dbReference type="EMBL" id="KAI0307966.1"/>
    </source>
</evidence>
<feature type="compositionally biased region" description="Polar residues" evidence="1">
    <location>
        <begin position="35"/>
        <end position="50"/>
    </location>
</feature>
<dbReference type="Proteomes" id="UP001203297">
    <property type="component" value="Unassembled WGS sequence"/>
</dbReference>
<feature type="region of interest" description="Disordered" evidence="1">
    <location>
        <begin position="297"/>
        <end position="327"/>
    </location>
</feature>
<keyword evidence="4" id="KW-1185">Reference proteome</keyword>
<comment type="caution">
    <text evidence="3">The sequence shown here is derived from an EMBL/GenBank/DDBJ whole genome shotgun (WGS) entry which is preliminary data.</text>
</comment>
<feature type="compositionally biased region" description="Pro residues" evidence="1">
    <location>
        <begin position="138"/>
        <end position="151"/>
    </location>
</feature>
<dbReference type="PROSITE" id="PS50829">
    <property type="entry name" value="GYF"/>
    <property type="match status" value="1"/>
</dbReference>
<sequence>MLDSTHTGPSPISGSPAASIRDSASMHSLPAVQVTEPQDSQPLPQRSDIPSLSDDDSTPSVQRSLRPSATTPFLSPRRSFRSRSAIDSRSPNRLSGFFSHLIHRRDHIPPSPGATTHHERTTTTPDGSTVPSRESSPVPGPRPSTPPPSLPSPSLSELGLSLTVITDHLSPSHFSTPPASGAFLAPHYLLLCHAQGLDVLPLVSPPAPAPYALIRRVSFKSVVVMEHRGVLVAISGRRDGVRVYALDEIKRAVEWRLDVEIRREREKLRREEAKRAPLRDIVPGDVFSLEKIPISRPNLDKDTASPSPPRQLLRHGSTSSLRGAGGWSTSVNDVLRGTISRRTTDVVQLDNNRGADAKADWMDEFHSDDEAINVVAAGASGSQALDERTSSMVAAGSSTSNSSDLGLATSRSGRPHSATTLTPTEFRRAARPSDLDLSGIHVEPRPAMPPSPTPTLLTLRQALATFPAAGSVPATNSMNPRPTDLPIPNPDPDDDDENENGGSTPTNEPISFAQALLESRLPSLPPPGTRLSQQAILISQSHTVTSGDEDTPTSPNNHARQNNDTFGSRLRRRRWSVLDGIFAGPSGQSEMAPPTGPRLQASQDALTLEGRPAQQSYSPFRSTHTLISETSANPPPVPALPHSRFFSRIIGNPFTHRRSEDSADSLQLRVDNTDGNARKQQGFPPPHTPAPKLEYVKLPGTKGSLMIKAVETNRKSFLAILCGDNGEKVELFAGTYRTALGLSRTFILPDSPRSLELQLQGDDLVEVFLVFSQNVFGLEPATVRVREVRLGRAERRAARRRARELQVDDLLGHETDAVPMTEDSPNVNISVGFSVPSTESRGYDADQFGSLHYFPTLSFSPNFPLAAIVDEYVIPPTYPDFLHYRAVYEPEINGSTDVDLSQIQFSPPGLPAPPVAPPSRWFYRDPKGVVHGPWSSSRMHAWYREALLPPDLPVRREEDTDFAILKDLRQHCVDPSQPFGPVSIRTVAGESPLGNTCVGKPLLPPISLLSQPRLFGPPALFYSSRGGHSTTIVDGRGRSVLKDRFLWTPDELDIDGQPVSSGRLGDVKRLEAFDTQGRSVLVAMRQGGFEAVDLSDALLRPADASRDILPHFTAPPFQMNRRKFFTWRIGSPTSSTFSAPVTSLARSSSRYSTPAKKLSTGSGKSPARPEFGYGDADGEHTRNEIIFLGRHDNNVYLCERDGETFRVLRLSPFGTN</sequence>
<feature type="compositionally biased region" description="Polar residues" evidence="1">
    <location>
        <begin position="500"/>
        <end position="509"/>
    </location>
</feature>
<feature type="compositionally biased region" description="Polar residues" evidence="1">
    <location>
        <begin position="58"/>
        <end position="71"/>
    </location>
</feature>
<dbReference type="Pfam" id="PF02213">
    <property type="entry name" value="GYF"/>
    <property type="match status" value="1"/>
</dbReference>
<feature type="region of interest" description="Disordered" evidence="1">
    <location>
        <begin position="1149"/>
        <end position="1176"/>
    </location>
</feature>
<gene>
    <name evidence="3" type="ORF">B0F90DRAFT_1807306</name>
</gene>
<evidence type="ECO:0000313" key="4">
    <source>
        <dbReference type="Proteomes" id="UP001203297"/>
    </source>
</evidence>
<feature type="compositionally biased region" description="Polar residues" evidence="1">
    <location>
        <begin position="542"/>
        <end position="566"/>
    </location>
</feature>
<dbReference type="Gene3D" id="3.30.1490.40">
    <property type="match status" value="1"/>
</dbReference>
<dbReference type="SUPFAM" id="SSF55277">
    <property type="entry name" value="GYF domain"/>
    <property type="match status" value="1"/>
</dbReference>
<feature type="domain" description="GYF" evidence="2">
    <location>
        <begin position="918"/>
        <end position="969"/>
    </location>
</feature>
<dbReference type="SMART" id="SM00444">
    <property type="entry name" value="GYF"/>
    <property type="match status" value="1"/>
</dbReference>
<feature type="compositionally biased region" description="Polar residues" evidence="1">
    <location>
        <begin position="316"/>
        <end position="327"/>
    </location>
</feature>
<dbReference type="EMBL" id="WTXG01000001">
    <property type="protein sequence ID" value="KAI0307966.1"/>
    <property type="molecule type" value="Genomic_DNA"/>
</dbReference>
<dbReference type="InterPro" id="IPR035445">
    <property type="entry name" value="GYF-like_dom_sf"/>
</dbReference>
<dbReference type="AlphaFoldDB" id="A0AAD4QU43"/>
<organism evidence="3 4">
    <name type="scientific">Multifurca ochricompacta</name>
    <dbReference type="NCBI Taxonomy" id="376703"/>
    <lineage>
        <taxon>Eukaryota</taxon>
        <taxon>Fungi</taxon>
        <taxon>Dikarya</taxon>
        <taxon>Basidiomycota</taxon>
        <taxon>Agaricomycotina</taxon>
        <taxon>Agaricomycetes</taxon>
        <taxon>Russulales</taxon>
        <taxon>Russulaceae</taxon>
        <taxon>Multifurca</taxon>
    </lineage>
</organism>
<reference evidence="3" key="1">
    <citation type="journal article" date="2022" name="New Phytol.">
        <title>Evolutionary transition to the ectomycorrhizal habit in the genomes of a hyperdiverse lineage of mushroom-forming fungi.</title>
        <authorList>
            <person name="Looney B."/>
            <person name="Miyauchi S."/>
            <person name="Morin E."/>
            <person name="Drula E."/>
            <person name="Courty P.E."/>
            <person name="Kohler A."/>
            <person name="Kuo A."/>
            <person name="LaButti K."/>
            <person name="Pangilinan J."/>
            <person name="Lipzen A."/>
            <person name="Riley R."/>
            <person name="Andreopoulos W."/>
            <person name="He G."/>
            <person name="Johnson J."/>
            <person name="Nolan M."/>
            <person name="Tritt A."/>
            <person name="Barry K.W."/>
            <person name="Grigoriev I.V."/>
            <person name="Nagy L.G."/>
            <person name="Hibbett D."/>
            <person name="Henrissat B."/>
            <person name="Matheny P.B."/>
            <person name="Labbe J."/>
            <person name="Martin F.M."/>
        </authorList>
    </citation>
    <scope>NUCLEOTIDE SEQUENCE</scope>
    <source>
        <strain evidence="3">BPL690</strain>
    </source>
</reference>
<feature type="compositionally biased region" description="Low complexity" evidence="1">
    <location>
        <begin position="8"/>
        <end position="20"/>
    </location>
</feature>
<feature type="region of interest" description="Disordered" evidence="1">
    <location>
        <begin position="387"/>
        <end position="455"/>
    </location>
</feature>
<evidence type="ECO:0000256" key="1">
    <source>
        <dbReference type="SAM" id="MobiDB-lite"/>
    </source>
</evidence>
<feature type="compositionally biased region" description="Polar residues" evidence="1">
    <location>
        <begin position="125"/>
        <end position="134"/>
    </location>
</feature>